<organism evidence="8 9">
    <name type="scientific">Cirrhinus molitorella</name>
    <name type="common">mud carp</name>
    <dbReference type="NCBI Taxonomy" id="172907"/>
    <lineage>
        <taxon>Eukaryota</taxon>
        <taxon>Metazoa</taxon>
        <taxon>Chordata</taxon>
        <taxon>Craniata</taxon>
        <taxon>Vertebrata</taxon>
        <taxon>Euteleostomi</taxon>
        <taxon>Actinopterygii</taxon>
        <taxon>Neopterygii</taxon>
        <taxon>Teleostei</taxon>
        <taxon>Ostariophysi</taxon>
        <taxon>Cypriniformes</taxon>
        <taxon>Cyprinidae</taxon>
        <taxon>Labeoninae</taxon>
        <taxon>Labeonini</taxon>
        <taxon>Cirrhinus</taxon>
    </lineage>
</organism>
<protein>
    <recommendedName>
        <fullName evidence="5">Inositol 1,4,5-trisphosphate receptor</fullName>
    </recommendedName>
</protein>
<dbReference type="Proteomes" id="UP001558613">
    <property type="component" value="Unassembled WGS sequence"/>
</dbReference>
<comment type="function">
    <text evidence="5">Receptor for inositol 1,4,5-trisphosphate, a second messenger that mediates the release of intracellular calcium.</text>
</comment>
<feature type="domain" description="MIR" evidence="7">
    <location>
        <begin position="163"/>
        <end position="217"/>
    </location>
</feature>
<dbReference type="SMART" id="SM00472">
    <property type="entry name" value="MIR"/>
    <property type="match status" value="4"/>
</dbReference>
<dbReference type="Gene3D" id="2.80.10.50">
    <property type="match status" value="2"/>
</dbReference>
<evidence type="ECO:0000256" key="3">
    <source>
        <dbReference type="ARBA" id="ARBA00023329"/>
    </source>
</evidence>
<comment type="subcellular location">
    <subcellularLocation>
        <location evidence="1">Cytoplasmic vesicle</location>
        <location evidence="1">Secretory vesicle membrane</location>
        <topology evidence="1">Multi-pass membrane protein</topology>
    </subcellularLocation>
    <subcellularLocation>
        <location evidence="5">Endoplasmic reticulum membrane</location>
        <topology evidence="5">Multi-pass membrane protein</topology>
    </subcellularLocation>
</comment>
<keyword evidence="5" id="KW-0675">Receptor</keyword>
<keyword evidence="5" id="KW-0407">Ion channel</keyword>
<keyword evidence="5" id="KW-0109">Calcium transport</keyword>
<dbReference type="SUPFAM" id="SSF100909">
    <property type="entry name" value="IP3 receptor type 1 binding core, domain 2"/>
    <property type="match status" value="2"/>
</dbReference>
<comment type="domain">
    <text evidence="5">The ITPR1 structure has a large solenoid CY assembly built around the central helical bundle made of the C-terminal domains from four ITPR1 subunits. The solenoid scaffold includes domains responsible for binding of ligands and regulatory proteins and is connected via an allosteric nexus at the cytosolic-membrane interface to the transmembrane channel assembly. Six transmembrane helices from each subunit form the central ion-conduction pore.</text>
</comment>
<keyword evidence="3" id="KW-0968">Cytoplasmic vesicle</keyword>
<dbReference type="PANTHER" id="PTHR45816:SF2">
    <property type="entry name" value="INOSITOL 1,4,5-TRISPHOSPHATE RECEPTOR"/>
    <property type="match status" value="1"/>
</dbReference>
<comment type="catalytic activity">
    <reaction evidence="4">
        <text>Ca(2+)(in) = Ca(2+)(out)</text>
        <dbReference type="Rhea" id="RHEA:29671"/>
        <dbReference type="ChEBI" id="CHEBI:29108"/>
    </reaction>
</comment>
<dbReference type="Pfam" id="PF02815">
    <property type="entry name" value="MIR"/>
    <property type="match status" value="1"/>
</dbReference>
<dbReference type="PROSITE" id="PS50919">
    <property type="entry name" value="MIR"/>
    <property type="match status" value="3"/>
</dbReference>
<name>A0ABR3MMY4_9TELE</name>
<comment type="caution">
    <text evidence="8">The sequence shown here is derived from an EMBL/GenBank/DDBJ whole genome shotgun (WGS) entry which is preliminary data.</text>
</comment>
<keyword evidence="5" id="KW-0406">Ion transport</keyword>
<evidence type="ECO:0000256" key="6">
    <source>
        <dbReference type="SAM" id="MobiDB-lite"/>
    </source>
</evidence>
<feature type="domain" description="MIR" evidence="7">
    <location>
        <begin position="443"/>
        <end position="499"/>
    </location>
</feature>
<evidence type="ECO:0000256" key="1">
    <source>
        <dbReference type="ARBA" id="ARBA00004638"/>
    </source>
</evidence>
<comment type="similarity">
    <text evidence="5">Belongs to the InsP3 receptor family.</text>
</comment>
<dbReference type="InterPro" id="IPR035910">
    <property type="entry name" value="RyR/IP3R_RIH_dom_sf"/>
</dbReference>
<keyword evidence="5" id="KW-0107">Calcium channel</keyword>
<keyword evidence="5" id="KW-0106">Calcium</keyword>
<keyword evidence="5" id="KW-0256">Endoplasmic reticulum</keyword>
<keyword evidence="5" id="KW-0472">Membrane</keyword>
<evidence type="ECO:0000256" key="2">
    <source>
        <dbReference type="ARBA" id="ARBA00022737"/>
    </source>
</evidence>
<dbReference type="Pfam" id="PF08709">
    <property type="entry name" value="Ins145_P3_rec"/>
    <property type="match status" value="1"/>
</dbReference>
<dbReference type="CDD" id="cd23287">
    <property type="entry name" value="beta-trefoil_MIR_ITPR1"/>
    <property type="match status" value="1"/>
</dbReference>
<keyword evidence="2" id="KW-0677">Repeat</keyword>
<evidence type="ECO:0000313" key="9">
    <source>
        <dbReference type="Proteomes" id="UP001558613"/>
    </source>
</evidence>
<dbReference type="EMBL" id="JAYMGO010000011">
    <property type="protein sequence ID" value="KAL1265984.1"/>
    <property type="molecule type" value="Genomic_DNA"/>
</dbReference>
<keyword evidence="5" id="KW-1071">Ligand-gated ion channel</keyword>
<dbReference type="PRINTS" id="PR00779">
    <property type="entry name" value="INSP3RECEPTR"/>
</dbReference>
<proteinExistence type="inferred from homology"/>
<dbReference type="PANTHER" id="PTHR45816">
    <property type="entry name" value="MIR DOMAIN-CONTAINING PROTEIN"/>
    <property type="match status" value="1"/>
</dbReference>
<dbReference type="Pfam" id="PF01365">
    <property type="entry name" value="RYDR_ITPR"/>
    <property type="match status" value="3"/>
</dbReference>
<dbReference type="InterPro" id="IPR036300">
    <property type="entry name" value="MIR_dom_sf"/>
</dbReference>
<sequence length="1496" mass="170335">MSIYRVCGGSELHYPSSLTPDARSLSGRSFRAHVEVVRKRTRIPAGGVLPLTTSPVFYSRHGLLLKKAHRKGSTNGFISTLGLVDDRCVVQPESGDLNNPPKKFRDCLFKLCPMNRYSAQKQFWKAAKPGGNSTTDTVLLNKLHHAADLEKKQNESENRKLLGTVIQYGNVIQLLHLKSNKYLTVNKRLPALLEKNAMRVTLDSAGNEGSWFYIQPFYKLRSIGDSVVIGDKVVLNPVNAGQPLHASSHQLVDNPGCNEVNSVNCNTSWKIVLFMKWSDNKEVILKGGDVVRLFHAEQEKFLTCDEHRKKQYVFLRTTGRQSATSATSSKALWEVEVVQHDPCRGGAGYWNSLFRFKHLATGHYLAAEVSEVNPDYEEESQESRSSVADFSPFNFQLDAEHEALRARLRTPNEKVMYTLVSVPDGNDISSIFELDPTTLRGGDSLVPRNSYVRLRHLCTNTWVHSTNNPIDKEEEKPVMLRIGTSPVKEDKEAFAIVPVPPAEVRDLDFANDASKVLASIAGKLEKGTITQNERRFVTKLLEDLVFFVVDIPNNGQDVLEIMVNKPNRERQKLMREQNILKQIFKLLQAPFTDSGDGPMLRLEELTGLQEEPGIHRQAVPLHAETDGYDVLAEDTITALLHNNRKLLEKHITAAEIDTFVSLVRKNREPRFLDYLSDLCVSMNKSIPVTQELICNAVLNPANADILIETKLVLSRFEVESGEGPVESEEDEEEVWLFWKDSGKEIRSKSIRELAQDAKEGQKEDQEVISYYRYQLNLFARMCLDRQYLAIEKISGQLDVDLILRCMSDEDLPYDLRASFCRLMLHMHVDRDPQEQVMPVKYARLWSEIPSKIAIDDYDNDGTSRDEIKERFSLTMDFVENYLRDVVCQNVPFSDKEKNKLTFEVVNLARNLIYFGFYNFSDLLRLTKILLAILDCVHVSTIYPVNKMEKGDESKSSNVMRSIHGVGELMTQVVLRGGGFLPTTPTTPPDGDVVKTQTEPEKEDILVMDTKLKIIEILQFILNVRLDYRISCLLCIFKREFDESNMQTDAVAPANADGPNSIPALDFENIEEQAEGIFGGSEENTPLDLDDHGGRTFLRVLLHLTMHDYPPLVSGALHLLFRHFSQRQEVLMAFKQVQLLVTSQDVDNYKQIKSDLDQLRSNVEKSELWVYKRQGDEGMDGGDGLPAESDHKKKRDSGSGKKKSDGNGSDNYRDVKEILLRLSKLCVQEGPSGKKSKKQQQRLLRNMGAHSVVLELLQIPYEKGEDIRMQEIMKLAHEFLQNFCAGNQQNQALLHKHINLFLNPGILEAITMQHHFHEQLPAVQHVQYLKFLQTIVKAENKFIKKCQDIVMAELVNSGEDVLVFYNDRASFQTLVQMMRSERDRMDENSPLMYHIHLVELLAVCTEGKNVYTEIKCNSLLPLDDIVRVVTHKDCIPEVKIAYINFLNHCYVDTEVEMKEIYTSNHMWKLLRTFWSTYAGSATIQATANMLTRRWKAM</sequence>
<feature type="domain" description="MIR" evidence="7">
    <location>
        <begin position="282"/>
        <end position="338"/>
    </location>
</feature>
<feature type="region of interest" description="Disordered" evidence="6">
    <location>
        <begin position="1173"/>
        <end position="1210"/>
    </location>
</feature>
<dbReference type="InterPro" id="IPR015925">
    <property type="entry name" value="Ryanodine_IP3_receptor"/>
</dbReference>
<dbReference type="InterPro" id="IPR000699">
    <property type="entry name" value="RIH_dom"/>
</dbReference>
<comment type="subunit">
    <text evidence="5">Homotetramer.</text>
</comment>
<dbReference type="InterPro" id="IPR016093">
    <property type="entry name" value="MIR_motif"/>
</dbReference>
<evidence type="ECO:0000256" key="4">
    <source>
        <dbReference type="ARBA" id="ARBA00036634"/>
    </source>
</evidence>
<keyword evidence="5" id="KW-0813">Transport</keyword>
<dbReference type="InterPro" id="IPR000493">
    <property type="entry name" value="InsP3_rcpt"/>
</dbReference>
<dbReference type="Gene3D" id="1.25.10.30">
    <property type="entry name" value="IP3 receptor type 1 binding core, RIH domain"/>
    <property type="match status" value="1"/>
</dbReference>
<dbReference type="InterPro" id="IPR014821">
    <property type="entry name" value="Ins145_P3_rcpt"/>
</dbReference>
<evidence type="ECO:0000256" key="5">
    <source>
        <dbReference type="RuleBase" id="RU368044"/>
    </source>
</evidence>
<dbReference type="SUPFAM" id="SSF82109">
    <property type="entry name" value="MIR domain"/>
    <property type="match status" value="2"/>
</dbReference>
<keyword evidence="9" id="KW-1185">Reference proteome</keyword>
<reference evidence="8 9" key="1">
    <citation type="submission" date="2023-09" db="EMBL/GenBank/DDBJ databases">
        <authorList>
            <person name="Wang M."/>
        </authorList>
    </citation>
    <scope>NUCLEOTIDE SEQUENCE [LARGE SCALE GENOMIC DNA]</scope>
    <source>
        <strain evidence="8">GT-2023</strain>
        <tissue evidence="8">Liver</tissue>
    </source>
</reference>
<gene>
    <name evidence="8" type="ORF">QQF64_004011</name>
</gene>
<accession>A0ABR3MMY4</accession>
<evidence type="ECO:0000313" key="8">
    <source>
        <dbReference type="EMBL" id="KAL1265984.1"/>
    </source>
</evidence>
<evidence type="ECO:0000259" key="7">
    <source>
        <dbReference type="PROSITE" id="PS50919"/>
    </source>
</evidence>
<feature type="compositionally biased region" description="Basic and acidic residues" evidence="6">
    <location>
        <begin position="1187"/>
        <end position="1210"/>
    </location>
</feature>